<reference evidence="3" key="1">
    <citation type="submission" date="2016-11" db="UniProtKB">
        <authorList>
            <consortium name="WormBaseParasite"/>
        </authorList>
    </citation>
    <scope>IDENTIFICATION</scope>
</reference>
<evidence type="ECO:0000313" key="3">
    <source>
        <dbReference type="WBParaSite" id="Csp11.Scaffold630.g17443.t1"/>
    </source>
</evidence>
<feature type="region of interest" description="Disordered" evidence="1">
    <location>
        <begin position="430"/>
        <end position="490"/>
    </location>
</feature>
<evidence type="ECO:0000256" key="1">
    <source>
        <dbReference type="SAM" id="MobiDB-lite"/>
    </source>
</evidence>
<dbReference type="WBParaSite" id="Csp11.Scaffold630.g17443.t1">
    <property type="protein sequence ID" value="Csp11.Scaffold630.g17443.t1"/>
    <property type="gene ID" value="Csp11.Scaffold630.g17443"/>
</dbReference>
<name>A0A1I7UMG6_9PELO</name>
<keyword evidence="2" id="KW-1185">Reference proteome</keyword>
<dbReference type="eggNOG" id="ENOG502R153">
    <property type="taxonomic scope" value="Eukaryota"/>
</dbReference>
<feature type="compositionally biased region" description="Polar residues" evidence="1">
    <location>
        <begin position="271"/>
        <end position="284"/>
    </location>
</feature>
<feature type="region of interest" description="Disordered" evidence="1">
    <location>
        <begin position="161"/>
        <end position="237"/>
    </location>
</feature>
<organism evidence="2 3">
    <name type="scientific">Caenorhabditis tropicalis</name>
    <dbReference type="NCBI Taxonomy" id="1561998"/>
    <lineage>
        <taxon>Eukaryota</taxon>
        <taxon>Metazoa</taxon>
        <taxon>Ecdysozoa</taxon>
        <taxon>Nematoda</taxon>
        <taxon>Chromadorea</taxon>
        <taxon>Rhabditida</taxon>
        <taxon>Rhabditina</taxon>
        <taxon>Rhabditomorpha</taxon>
        <taxon>Rhabditoidea</taxon>
        <taxon>Rhabditidae</taxon>
        <taxon>Peloderinae</taxon>
        <taxon>Caenorhabditis</taxon>
    </lineage>
</organism>
<proteinExistence type="predicted"/>
<feature type="region of interest" description="Disordered" evidence="1">
    <location>
        <begin position="271"/>
        <end position="309"/>
    </location>
</feature>
<evidence type="ECO:0000313" key="2">
    <source>
        <dbReference type="Proteomes" id="UP000095282"/>
    </source>
</evidence>
<feature type="compositionally biased region" description="Low complexity" evidence="1">
    <location>
        <begin position="285"/>
        <end position="306"/>
    </location>
</feature>
<dbReference type="Proteomes" id="UP000095282">
    <property type="component" value="Unplaced"/>
</dbReference>
<dbReference type="AlphaFoldDB" id="A0A1I7UMG6"/>
<accession>A0A1I7UMG6</accession>
<sequence>MPPPPIEKPATRFEKQPLQYLKSFLTKSSGRWNEAIAKGQEASETIRQGHIAHEEVIRVTQHLERCVKDMEEAPQLVNRKIEIARAKVIADGLDEETFEDHAQEVRAYMARILNADSEKATVLLKTMTDYSEFSGNPVPPIPREEINRSLEELERSLDASYKEQLEEENSSEVLERPGSESSYDSINEELEIPGQKVPLPPSSTSPSPLLQAPVHPEVPLNNVTSSGIPAQDPLPSTTPSTIPLMTSSNIPSSVYPSLPIQNIQATRHQNEFSSLSHVQRSQRQSPSNPFSNVVFSSSHPQSSSTAVDRHGSNIHHAFSTPAPVNQGYHQQYNDVPNNTNQINTALGANHLSQQYGNLSIREPLRSPTLLNQIRQTSNIEEQSCECCKGAHELFMCEDPRLTRYCAVNNRCIICTADNHKAKDCQLPATAEQVQSPIPPQETMRGPAPYSPTNHQGGDGFGNHQNESYPSFEYPRDHGRHHSTPKASNPVPQEVQSEYAIDYHAIIQSVMKLVPSFDGKQTGYRRFMREIKSMVLDNKQLSTAVKRIILTKKLEAAGSHFLSELNDPEEAIKQTLYLLKIEFGILPEACLLRQQLRKIQFDSSNDIAFAKALYEARVVIAQLEEMESTIDVQATYDLIGKLPTYMQRKCIPVAQKGEPDSLKTVLEIVENMHSNNRVCAMVSSHSEYPSRSSKFNRTPTVPVMIMNQQGEDSEYAEEYPETIMAINHKPRKPKPSGSKQH</sequence>
<protein>
    <submittedName>
        <fullName evidence="3">CCHC-type domain-containing protein</fullName>
    </submittedName>
</protein>